<proteinExistence type="predicted"/>
<keyword evidence="3" id="KW-1185">Reference proteome</keyword>
<feature type="region of interest" description="Disordered" evidence="1">
    <location>
        <begin position="206"/>
        <end position="234"/>
    </location>
</feature>
<evidence type="ECO:0000313" key="2">
    <source>
        <dbReference type="EMBL" id="EJK60181.1"/>
    </source>
</evidence>
<feature type="compositionally biased region" description="Basic residues" evidence="1">
    <location>
        <begin position="78"/>
        <end position="98"/>
    </location>
</feature>
<name>K0SGU3_THAOC</name>
<feature type="region of interest" description="Disordered" evidence="1">
    <location>
        <begin position="74"/>
        <end position="122"/>
    </location>
</feature>
<dbReference type="AlphaFoldDB" id="K0SGU3"/>
<accession>K0SGU3</accession>
<dbReference type="Proteomes" id="UP000266841">
    <property type="component" value="Unassembled WGS sequence"/>
</dbReference>
<comment type="caution">
    <text evidence="2">The sequence shown here is derived from an EMBL/GenBank/DDBJ whole genome shotgun (WGS) entry which is preliminary data.</text>
</comment>
<organism evidence="2 3">
    <name type="scientific">Thalassiosira oceanica</name>
    <name type="common">Marine diatom</name>
    <dbReference type="NCBI Taxonomy" id="159749"/>
    <lineage>
        <taxon>Eukaryota</taxon>
        <taxon>Sar</taxon>
        <taxon>Stramenopiles</taxon>
        <taxon>Ochrophyta</taxon>
        <taxon>Bacillariophyta</taxon>
        <taxon>Coscinodiscophyceae</taxon>
        <taxon>Thalassiosirophycidae</taxon>
        <taxon>Thalassiosirales</taxon>
        <taxon>Thalassiosiraceae</taxon>
        <taxon>Thalassiosira</taxon>
    </lineage>
</organism>
<sequence>KENLNFNLNVKVKQKAEYKLKFIKVKFKAVHCSVQFNTRTRLSLILCKEKLLDLAVQYLVAIMDLKEGETARCETRRKAAREKKRRQRMSQSPAHRKKANNEHQRQSRARRCTEAGIPGQGERLSTEVPRCWSVFFSVDSDEDVIEKVKIVCDLFSKVTRGHGKGAFGRDNGLCLASRVLWGFLRQGYAEKLVVEAFKEDTGLKVGSGVAENHKEEEDEDQQVGKKTGKDRNQG</sequence>
<reference evidence="2 3" key="1">
    <citation type="journal article" date="2012" name="Genome Biol.">
        <title>Genome and low-iron response of an oceanic diatom adapted to chronic iron limitation.</title>
        <authorList>
            <person name="Lommer M."/>
            <person name="Specht M."/>
            <person name="Roy A.S."/>
            <person name="Kraemer L."/>
            <person name="Andreson R."/>
            <person name="Gutowska M.A."/>
            <person name="Wolf J."/>
            <person name="Bergner S.V."/>
            <person name="Schilhabel M.B."/>
            <person name="Klostermeier U.C."/>
            <person name="Beiko R.G."/>
            <person name="Rosenstiel P."/>
            <person name="Hippler M."/>
            <person name="Laroche J."/>
        </authorList>
    </citation>
    <scope>NUCLEOTIDE SEQUENCE [LARGE SCALE GENOMIC DNA]</scope>
    <source>
        <strain evidence="2 3">CCMP1005</strain>
    </source>
</reference>
<dbReference type="EMBL" id="AGNL01021418">
    <property type="protein sequence ID" value="EJK60181.1"/>
    <property type="molecule type" value="Genomic_DNA"/>
</dbReference>
<evidence type="ECO:0000313" key="3">
    <source>
        <dbReference type="Proteomes" id="UP000266841"/>
    </source>
</evidence>
<protein>
    <submittedName>
        <fullName evidence="2">Uncharacterized protein</fullName>
    </submittedName>
</protein>
<evidence type="ECO:0000256" key="1">
    <source>
        <dbReference type="SAM" id="MobiDB-lite"/>
    </source>
</evidence>
<gene>
    <name evidence="2" type="ORF">THAOC_19515</name>
</gene>
<feature type="non-terminal residue" evidence="2">
    <location>
        <position position="1"/>
    </location>
</feature>